<comment type="subunit">
    <text evidence="12">NDH-1 is composed of 14 different subunits. Subunits NuoA, H, J, K, L, M, N constitute the membrane sector of the complex.</text>
</comment>
<evidence type="ECO:0000256" key="3">
    <source>
        <dbReference type="ARBA" id="ARBA00022448"/>
    </source>
</evidence>
<evidence type="ECO:0000256" key="7">
    <source>
        <dbReference type="ARBA" id="ARBA00022967"/>
    </source>
</evidence>
<protein>
    <recommendedName>
        <fullName evidence="12">NADH-quinone oxidoreductase subunit A</fullName>
        <ecNumber evidence="12">7.1.1.-</ecNumber>
    </recommendedName>
    <alternativeName>
        <fullName evidence="12">NADH dehydrogenase I subunit A</fullName>
    </alternativeName>
    <alternativeName>
        <fullName evidence="12">NDH-1 subunit A</fullName>
    </alternativeName>
    <alternativeName>
        <fullName evidence="12">NUO1</fullName>
    </alternativeName>
</protein>
<evidence type="ECO:0000256" key="10">
    <source>
        <dbReference type="ARBA" id="ARBA00023075"/>
    </source>
</evidence>
<comment type="function">
    <text evidence="12">NDH-1 shuttles electrons from NADH, via FMN and iron-sulfur (Fe-S) centers, to quinones in the respiratory chain. The immediate electron acceptor for the enzyme in this species is believed to be ubiquinone. Couples the redox reaction to proton translocation (for every two electrons transferred, four hydrogen ions are translocated across the cytoplasmic membrane), and thus conserves the redox energy in a proton gradient.</text>
</comment>
<feature type="transmembrane region" description="Helical" evidence="12">
    <location>
        <begin position="109"/>
        <end position="131"/>
    </location>
</feature>
<sequence length="157" mass="17546">MEWPAPDYTVSKTEGIAVVDVVVPELWPLIAYFLAVLGLVVLMLTLSHFLGQRRRDRATDEPYESGIVSVGSARLRFSIGFYLVAILFVIFDLEAIYLFAWAISFREAGMLGFIEASIFIGVLLVGLIYLWRLGALDWGGKQKSLEQRESVNANNGK</sequence>
<dbReference type="PANTHER" id="PTHR11058">
    <property type="entry name" value="NADH-UBIQUINONE OXIDOREDUCTASE CHAIN 3"/>
    <property type="match status" value="1"/>
</dbReference>
<keyword evidence="10 12" id="KW-0830">Ubiquinone</keyword>
<reference evidence="14 15" key="1">
    <citation type="submission" date="2023-04" db="EMBL/GenBank/DDBJ databases">
        <title>Marinobulbifer ophiurae gen. nov., sp. Nov., isolate from tissue of brittle star Ophioplocus japonicus.</title>
        <authorList>
            <person name="Kawano K."/>
            <person name="Sawayama S."/>
            <person name="Nakagawa S."/>
        </authorList>
    </citation>
    <scope>NUCLEOTIDE SEQUENCE [LARGE SCALE GENOMIC DNA]</scope>
    <source>
        <strain evidence="14 15">NKW57</strain>
    </source>
</reference>
<keyword evidence="4 12" id="KW-1003">Cell membrane</keyword>
<evidence type="ECO:0000256" key="5">
    <source>
        <dbReference type="ARBA" id="ARBA00022692"/>
    </source>
</evidence>
<keyword evidence="9 12" id="KW-0520">NAD</keyword>
<dbReference type="InterPro" id="IPR038430">
    <property type="entry name" value="NDAH_ubi_oxred_su3_sf"/>
</dbReference>
<evidence type="ECO:0000256" key="4">
    <source>
        <dbReference type="ARBA" id="ARBA00022475"/>
    </source>
</evidence>
<dbReference type="Proteomes" id="UP001224392">
    <property type="component" value="Unassembled WGS sequence"/>
</dbReference>
<dbReference type="EMBL" id="BSYJ01000002">
    <property type="protein sequence ID" value="GMG86688.1"/>
    <property type="molecule type" value="Genomic_DNA"/>
</dbReference>
<evidence type="ECO:0000256" key="9">
    <source>
        <dbReference type="ARBA" id="ARBA00023027"/>
    </source>
</evidence>
<organism evidence="14 15">
    <name type="scientific">Biformimicrobium ophioploci</name>
    <dbReference type="NCBI Taxonomy" id="3036711"/>
    <lineage>
        <taxon>Bacteria</taxon>
        <taxon>Pseudomonadati</taxon>
        <taxon>Pseudomonadota</taxon>
        <taxon>Gammaproteobacteria</taxon>
        <taxon>Cellvibrionales</taxon>
        <taxon>Microbulbiferaceae</taxon>
        <taxon>Biformimicrobium</taxon>
    </lineage>
</organism>
<keyword evidence="3 12" id="KW-0813">Transport</keyword>
<dbReference type="Pfam" id="PF00507">
    <property type="entry name" value="Oxidored_q4"/>
    <property type="match status" value="1"/>
</dbReference>
<comment type="caution">
    <text evidence="14">The sequence shown here is derived from an EMBL/GenBank/DDBJ whole genome shotgun (WGS) entry which is preliminary data.</text>
</comment>
<evidence type="ECO:0000256" key="8">
    <source>
        <dbReference type="ARBA" id="ARBA00022989"/>
    </source>
</evidence>
<comment type="subcellular location">
    <subcellularLocation>
        <location evidence="12 13">Cell membrane</location>
        <topology evidence="12 13">Multi-pass membrane protein</topology>
    </subcellularLocation>
    <subcellularLocation>
        <location evidence="1">Membrane</location>
        <topology evidence="1">Multi-pass membrane protein</topology>
    </subcellularLocation>
</comment>
<evidence type="ECO:0000256" key="13">
    <source>
        <dbReference type="RuleBase" id="RU003639"/>
    </source>
</evidence>
<keyword evidence="11 12" id="KW-0472">Membrane</keyword>
<dbReference type="PANTHER" id="PTHR11058:SF21">
    <property type="entry name" value="NADH-QUINONE OXIDOREDUCTASE SUBUNIT A"/>
    <property type="match status" value="1"/>
</dbReference>
<accession>A0ABQ6LX52</accession>
<evidence type="ECO:0000256" key="1">
    <source>
        <dbReference type="ARBA" id="ARBA00004141"/>
    </source>
</evidence>
<feature type="transmembrane region" description="Helical" evidence="12">
    <location>
        <begin position="29"/>
        <end position="50"/>
    </location>
</feature>
<comment type="catalytic activity">
    <reaction evidence="12 13">
        <text>a quinone + NADH + 5 H(+)(in) = a quinol + NAD(+) + 4 H(+)(out)</text>
        <dbReference type="Rhea" id="RHEA:57888"/>
        <dbReference type="ChEBI" id="CHEBI:15378"/>
        <dbReference type="ChEBI" id="CHEBI:24646"/>
        <dbReference type="ChEBI" id="CHEBI:57540"/>
        <dbReference type="ChEBI" id="CHEBI:57945"/>
        <dbReference type="ChEBI" id="CHEBI:132124"/>
    </reaction>
</comment>
<evidence type="ECO:0000256" key="6">
    <source>
        <dbReference type="ARBA" id="ARBA00022719"/>
    </source>
</evidence>
<comment type="similarity">
    <text evidence="2 12 13">Belongs to the complex I subunit 3 family.</text>
</comment>
<keyword evidence="5 12" id="KW-0812">Transmembrane</keyword>
<evidence type="ECO:0000256" key="2">
    <source>
        <dbReference type="ARBA" id="ARBA00008472"/>
    </source>
</evidence>
<dbReference type="EC" id="7.1.1.-" evidence="12"/>
<dbReference type="Gene3D" id="1.20.58.1610">
    <property type="entry name" value="NADH:ubiquinone/plastoquinone oxidoreductase, chain 3"/>
    <property type="match status" value="1"/>
</dbReference>
<evidence type="ECO:0000256" key="11">
    <source>
        <dbReference type="ARBA" id="ARBA00023136"/>
    </source>
</evidence>
<keyword evidence="8 12" id="KW-1133">Transmembrane helix</keyword>
<proteinExistence type="inferred from homology"/>
<evidence type="ECO:0000313" key="15">
    <source>
        <dbReference type="Proteomes" id="UP001224392"/>
    </source>
</evidence>
<dbReference type="InterPro" id="IPR023043">
    <property type="entry name" value="NAD(P)H_OxRDtase_bac/plastid"/>
</dbReference>
<gene>
    <name evidence="12" type="primary">nuoA</name>
    <name evidence="14" type="ORF">MNKW57_10090</name>
</gene>
<dbReference type="HAMAP" id="MF_01394">
    <property type="entry name" value="NDH1_NuoA"/>
    <property type="match status" value="1"/>
</dbReference>
<evidence type="ECO:0000313" key="14">
    <source>
        <dbReference type="EMBL" id="GMG86688.1"/>
    </source>
</evidence>
<name>A0ABQ6LX52_9GAMM</name>
<dbReference type="InterPro" id="IPR000440">
    <property type="entry name" value="NADH_UbQ/plastoQ_OxRdtase_su3"/>
</dbReference>
<keyword evidence="15" id="KW-1185">Reference proteome</keyword>
<feature type="transmembrane region" description="Helical" evidence="12">
    <location>
        <begin position="79"/>
        <end position="103"/>
    </location>
</feature>
<keyword evidence="6 12" id="KW-0874">Quinone</keyword>
<keyword evidence="7 12" id="KW-1278">Translocase</keyword>
<evidence type="ECO:0000256" key="12">
    <source>
        <dbReference type="HAMAP-Rule" id="MF_01394"/>
    </source>
</evidence>